<dbReference type="InterPro" id="IPR052930">
    <property type="entry name" value="TA_antitoxin_MntA"/>
</dbReference>
<dbReference type="InterPro" id="IPR043519">
    <property type="entry name" value="NT_sf"/>
</dbReference>
<dbReference type="Pfam" id="PF18765">
    <property type="entry name" value="Polbeta"/>
    <property type="match status" value="1"/>
</dbReference>
<dbReference type="Gene3D" id="3.30.460.10">
    <property type="entry name" value="Beta Polymerase, domain 2"/>
    <property type="match status" value="1"/>
</dbReference>
<accession>A0A9W6GGX9</accession>
<keyword evidence="3" id="KW-1185">Reference proteome</keyword>
<dbReference type="AlphaFoldDB" id="A0A9W6GGX9"/>
<dbReference type="PANTHER" id="PTHR43852:SF4">
    <property type="entry name" value="NUCLEOTIDYLTRANSFERASE"/>
    <property type="match status" value="1"/>
</dbReference>
<sequence>MKLINEIAEKYKISLIYLFGSQAELGERYLHGEDIKPEPYSDLDIAVLFEEIPENIIKTYGELYRDLCFVFEPFEIDLVFMHEQDSLFQYEIIKGVRIYAKDEDFADEYEELVMKKASDLSFKQKEFIKDVLEAIEDGYFQFEYKANKE</sequence>
<dbReference type="Proteomes" id="UP001144297">
    <property type="component" value="Unassembled WGS sequence"/>
</dbReference>
<dbReference type="PANTHER" id="PTHR43852">
    <property type="entry name" value="NUCLEOTIDYLTRANSFERASE"/>
    <property type="match status" value="1"/>
</dbReference>
<gene>
    <name evidence="2" type="ORF">TISLANDTSLP1_14600</name>
</gene>
<protein>
    <recommendedName>
        <fullName evidence="1">Polymerase beta nucleotidyltransferase domain-containing protein</fullName>
    </recommendedName>
</protein>
<evidence type="ECO:0000313" key="3">
    <source>
        <dbReference type="Proteomes" id="UP001144297"/>
    </source>
</evidence>
<reference evidence="2" key="1">
    <citation type="submission" date="2022-12" db="EMBL/GenBank/DDBJ databases">
        <title>Reference genome sequencing for broad-spectrum identification of bacterial and archaeal isolates by mass spectrometry.</title>
        <authorList>
            <person name="Sekiguchi Y."/>
            <person name="Tourlousse D.M."/>
        </authorList>
    </citation>
    <scope>NUCLEOTIDE SEQUENCE</scope>
    <source>
        <strain evidence="2">TSL-P1</strain>
    </source>
</reference>
<dbReference type="EMBL" id="BSDX01000001">
    <property type="protein sequence ID" value="GLI53767.1"/>
    <property type="molecule type" value="Genomic_DNA"/>
</dbReference>
<name>A0A9W6GGX9_9BACT</name>
<dbReference type="CDD" id="cd05403">
    <property type="entry name" value="NT_KNTase_like"/>
    <property type="match status" value="1"/>
</dbReference>
<organism evidence="2 3">
    <name type="scientific">Thermodesulfovibrio yellowstonii</name>
    <dbReference type="NCBI Taxonomy" id="28262"/>
    <lineage>
        <taxon>Bacteria</taxon>
        <taxon>Pseudomonadati</taxon>
        <taxon>Nitrospirota</taxon>
        <taxon>Thermodesulfovibrionia</taxon>
        <taxon>Thermodesulfovibrionales</taxon>
        <taxon>Thermodesulfovibrionaceae</taxon>
        <taxon>Thermodesulfovibrio</taxon>
    </lineage>
</organism>
<comment type="caution">
    <text evidence="2">The sequence shown here is derived from an EMBL/GenBank/DDBJ whole genome shotgun (WGS) entry which is preliminary data.</text>
</comment>
<feature type="domain" description="Polymerase beta nucleotidyltransferase" evidence="1">
    <location>
        <begin position="4"/>
        <end position="104"/>
    </location>
</feature>
<evidence type="ECO:0000313" key="2">
    <source>
        <dbReference type="EMBL" id="GLI53767.1"/>
    </source>
</evidence>
<proteinExistence type="predicted"/>
<dbReference type="InterPro" id="IPR041633">
    <property type="entry name" value="Polbeta"/>
</dbReference>
<dbReference type="SUPFAM" id="SSF81301">
    <property type="entry name" value="Nucleotidyltransferase"/>
    <property type="match status" value="1"/>
</dbReference>
<evidence type="ECO:0000259" key="1">
    <source>
        <dbReference type="Pfam" id="PF18765"/>
    </source>
</evidence>